<feature type="compositionally biased region" description="Polar residues" evidence="1">
    <location>
        <begin position="18"/>
        <end position="33"/>
    </location>
</feature>
<dbReference type="STRING" id="1220924.W2S881"/>
<feature type="compositionally biased region" description="Basic residues" evidence="1">
    <location>
        <begin position="92"/>
        <end position="105"/>
    </location>
</feature>
<dbReference type="GeneID" id="19977105"/>
<reference evidence="2 3" key="1">
    <citation type="submission" date="2013-03" db="EMBL/GenBank/DDBJ databases">
        <title>The Genome Sequence of Phialophora europaea CBS 101466.</title>
        <authorList>
            <consortium name="The Broad Institute Genomics Platform"/>
            <person name="Cuomo C."/>
            <person name="de Hoog S."/>
            <person name="Gorbushina A."/>
            <person name="Walker B."/>
            <person name="Young S.K."/>
            <person name="Zeng Q."/>
            <person name="Gargeya S."/>
            <person name="Fitzgerald M."/>
            <person name="Haas B."/>
            <person name="Abouelleil A."/>
            <person name="Allen A.W."/>
            <person name="Alvarado L."/>
            <person name="Arachchi H.M."/>
            <person name="Berlin A.M."/>
            <person name="Chapman S.B."/>
            <person name="Gainer-Dewar J."/>
            <person name="Goldberg J."/>
            <person name="Griggs A."/>
            <person name="Gujja S."/>
            <person name="Hansen M."/>
            <person name="Howarth C."/>
            <person name="Imamovic A."/>
            <person name="Ireland A."/>
            <person name="Larimer J."/>
            <person name="McCowan C."/>
            <person name="Murphy C."/>
            <person name="Pearson M."/>
            <person name="Poon T.W."/>
            <person name="Priest M."/>
            <person name="Roberts A."/>
            <person name="Saif S."/>
            <person name="Shea T."/>
            <person name="Sisk P."/>
            <person name="Sykes S."/>
            <person name="Wortman J."/>
            <person name="Nusbaum C."/>
            <person name="Birren B."/>
        </authorList>
    </citation>
    <scope>NUCLEOTIDE SEQUENCE [LARGE SCALE GENOMIC DNA]</scope>
    <source>
        <strain evidence="2 3">CBS 101466</strain>
    </source>
</reference>
<dbReference type="eggNOG" id="ENOG502T5R8">
    <property type="taxonomic scope" value="Eukaryota"/>
</dbReference>
<dbReference type="AlphaFoldDB" id="W2S881"/>
<keyword evidence="3" id="KW-1185">Reference proteome</keyword>
<feature type="region of interest" description="Disordered" evidence="1">
    <location>
        <begin position="18"/>
        <end position="66"/>
    </location>
</feature>
<gene>
    <name evidence="2" type="ORF">HMPREF1541_09766</name>
</gene>
<sequence>MLYSGYYNLHVANQHNAQQAYSRNGSAANTSRRNSVKSEASSSSQEAQKQQPERRRSSIKRALDMLRPTEEPVTVEGIYSPVIKQGGFFSKKDKKSNKKEKKAKKEKMVWNMSRAQYELISAAA</sequence>
<dbReference type="OrthoDB" id="4120230at2759"/>
<feature type="compositionally biased region" description="Basic and acidic residues" evidence="1">
    <location>
        <begin position="51"/>
        <end position="66"/>
    </location>
</feature>
<accession>W2S881</accession>
<dbReference type="EMBL" id="KB822713">
    <property type="protein sequence ID" value="ETN44891.1"/>
    <property type="molecule type" value="Genomic_DNA"/>
</dbReference>
<protein>
    <submittedName>
        <fullName evidence="2">Uncharacterized protein</fullName>
    </submittedName>
</protein>
<organism evidence="2 3">
    <name type="scientific">Cyphellophora europaea (strain CBS 101466)</name>
    <name type="common">Phialophora europaea</name>
    <dbReference type="NCBI Taxonomy" id="1220924"/>
    <lineage>
        <taxon>Eukaryota</taxon>
        <taxon>Fungi</taxon>
        <taxon>Dikarya</taxon>
        <taxon>Ascomycota</taxon>
        <taxon>Pezizomycotina</taxon>
        <taxon>Eurotiomycetes</taxon>
        <taxon>Chaetothyriomycetidae</taxon>
        <taxon>Chaetothyriales</taxon>
        <taxon>Cyphellophoraceae</taxon>
        <taxon>Cyphellophora</taxon>
    </lineage>
</organism>
<evidence type="ECO:0000313" key="3">
    <source>
        <dbReference type="Proteomes" id="UP000030752"/>
    </source>
</evidence>
<evidence type="ECO:0000256" key="1">
    <source>
        <dbReference type="SAM" id="MobiDB-lite"/>
    </source>
</evidence>
<dbReference type="InParanoid" id="W2S881"/>
<dbReference type="VEuPathDB" id="FungiDB:HMPREF1541_09766"/>
<dbReference type="Proteomes" id="UP000030752">
    <property type="component" value="Unassembled WGS sequence"/>
</dbReference>
<dbReference type="HOGENOM" id="CLU_163493_0_0_1"/>
<name>W2S881_CYPE1</name>
<feature type="region of interest" description="Disordered" evidence="1">
    <location>
        <begin position="88"/>
        <end position="107"/>
    </location>
</feature>
<dbReference type="RefSeq" id="XP_008712661.1">
    <property type="nucleotide sequence ID" value="XM_008714439.1"/>
</dbReference>
<evidence type="ECO:0000313" key="2">
    <source>
        <dbReference type="EMBL" id="ETN44891.1"/>
    </source>
</evidence>
<feature type="compositionally biased region" description="Low complexity" evidence="1">
    <location>
        <begin position="37"/>
        <end position="50"/>
    </location>
</feature>
<proteinExistence type="predicted"/>